<dbReference type="KEGG" id="vg:54998440"/>
<evidence type="ECO:0000313" key="3">
    <source>
        <dbReference type="Proteomes" id="UP000259952"/>
    </source>
</evidence>
<keyword evidence="1" id="KW-0812">Transmembrane</keyword>
<accession>A0A346FCG1</accession>
<keyword evidence="3" id="KW-1185">Reference proteome</keyword>
<dbReference type="RefSeq" id="YP_009807558.1">
    <property type="nucleotide sequence ID" value="NC_048027.1"/>
</dbReference>
<keyword evidence="1" id="KW-0472">Membrane</keyword>
<keyword evidence="1" id="KW-1133">Transmembrane helix</keyword>
<feature type="transmembrane region" description="Helical" evidence="1">
    <location>
        <begin position="6"/>
        <end position="38"/>
    </location>
</feature>
<proteinExistence type="predicted"/>
<protein>
    <submittedName>
        <fullName evidence="2">Uncharacterized protein</fullName>
    </submittedName>
</protein>
<reference evidence="2 3" key="1">
    <citation type="submission" date="2018-06" db="EMBL/GenBank/DDBJ databases">
        <authorList>
            <person name="Searcy Z.E."/>
            <person name="Delesalle V.A."/>
            <person name="Garlena R.A."/>
            <person name="Russell D.A."/>
            <person name="Pope W.H."/>
            <person name="Jacobs-Sera D."/>
            <person name="Hatfull G.F."/>
        </authorList>
    </citation>
    <scope>NUCLEOTIDE SEQUENCE [LARGE SCALE GENOMIC DNA]</scope>
</reference>
<dbReference type="GeneID" id="54998440"/>
<gene>
    <name evidence="2" type="primary">6</name>
    <name evidence="2" type="ORF">SEA_FRYBERGER_6</name>
</gene>
<dbReference type="EMBL" id="MH479913">
    <property type="protein sequence ID" value="AXN53425.1"/>
    <property type="molecule type" value="Genomic_DNA"/>
</dbReference>
<evidence type="ECO:0000256" key="1">
    <source>
        <dbReference type="SAM" id="Phobius"/>
    </source>
</evidence>
<dbReference type="Proteomes" id="UP000259952">
    <property type="component" value="Segment"/>
</dbReference>
<sequence>MNEWLGVIAGLCIIVGFAYLTWFIIALFANALGVSVWLL</sequence>
<evidence type="ECO:0000313" key="2">
    <source>
        <dbReference type="EMBL" id="AXN53425.1"/>
    </source>
</evidence>
<organism evidence="2 3">
    <name type="scientific">Gordonia phage Fryberger</name>
    <dbReference type="NCBI Taxonomy" id="2250392"/>
    <lineage>
        <taxon>Viruses</taxon>
        <taxon>Duplodnaviria</taxon>
        <taxon>Heunggongvirae</taxon>
        <taxon>Uroviricota</taxon>
        <taxon>Caudoviricetes</taxon>
        <taxon>Ronaldovirus</taxon>
        <taxon>Ronaldovirus fryberger</taxon>
    </lineage>
</organism>
<name>A0A346FCG1_9CAUD</name>